<dbReference type="AlphaFoldDB" id="A0A644XVP5"/>
<feature type="region of interest" description="Disordered" evidence="1">
    <location>
        <begin position="548"/>
        <end position="571"/>
    </location>
</feature>
<proteinExistence type="predicted"/>
<dbReference type="EMBL" id="VSSQ01003349">
    <property type="protein sequence ID" value="MPM20286.1"/>
    <property type="molecule type" value="Genomic_DNA"/>
</dbReference>
<sequence>MKNAKLDAKEEARRATVLKQKTDAYVAGMEGEGKGINFGRVPTDRLLIVEAFNDWSAGFLGEGGSVHFTYSGADPTCATAGELQELIGRVHRSPALLYPVTGFLLSTDTEELRYRSLEASYRLTAHSDGSRASAVNVAEAKHVSDTEACHQLWLFCATEDSVAYLDHQMDTYGLQLEEEETAAVRRLISGFLQDQFALGQVWNAIWRSVKHAAALSKRKYFNNAKAAKTIPKQIDKVLTEAMGDASFQAYDRIVATPVGAVLMLFRQRFGIDDTTPGMQVREILAADAARAPAQEETRDGGDTQGDNVSERVLLQGTVYFSRQYTELDRIALSCIEGIQLDSKSPDWNDAGEIGRMDFTASGLYAFNGRIFIQAVFGLLNIDPPSDDEVAQAALSMPDDEWARDRAYRALQSEVLTAVGVTSAAAKKLSWASQYPIEPNELVAILQGVPIPSGLTAMRVKYASVYDEYSEHKDVIAAGNYTFDFPEVSFEPEGDDRDIAACVLAGDVERIAVMLSIAVERTIRCDIEANQAALLEKVAQNLLEIARETQDRAAARPPRSPDSVQTRDSLAD</sequence>
<organism evidence="2">
    <name type="scientific">bioreactor metagenome</name>
    <dbReference type="NCBI Taxonomy" id="1076179"/>
    <lineage>
        <taxon>unclassified sequences</taxon>
        <taxon>metagenomes</taxon>
        <taxon>ecological metagenomes</taxon>
    </lineage>
</organism>
<comment type="caution">
    <text evidence="2">The sequence shown here is derived from an EMBL/GenBank/DDBJ whole genome shotgun (WGS) entry which is preliminary data.</text>
</comment>
<name>A0A644XVP5_9ZZZZ</name>
<accession>A0A644XVP5</accession>
<evidence type="ECO:0000313" key="2">
    <source>
        <dbReference type="EMBL" id="MPM20286.1"/>
    </source>
</evidence>
<gene>
    <name evidence="2" type="ORF">SDC9_66715</name>
</gene>
<protein>
    <submittedName>
        <fullName evidence="2">Uncharacterized protein</fullName>
    </submittedName>
</protein>
<evidence type="ECO:0000256" key="1">
    <source>
        <dbReference type="SAM" id="MobiDB-lite"/>
    </source>
</evidence>
<feature type="compositionally biased region" description="Polar residues" evidence="1">
    <location>
        <begin position="561"/>
        <end position="571"/>
    </location>
</feature>
<reference evidence="2" key="1">
    <citation type="submission" date="2019-08" db="EMBL/GenBank/DDBJ databases">
        <authorList>
            <person name="Kucharzyk K."/>
            <person name="Murdoch R.W."/>
            <person name="Higgins S."/>
            <person name="Loffler F."/>
        </authorList>
    </citation>
    <scope>NUCLEOTIDE SEQUENCE</scope>
</reference>